<proteinExistence type="predicted"/>
<dbReference type="AlphaFoldDB" id="A0A830GSK5"/>
<gene>
    <name evidence="1" type="ORF">GCM10009030_38240</name>
</gene>
<dbReference type="RefSeq" id="WP_189001808.1">
    <property type="nucleotide sequence ID" value="NZ_BMOU01000007.1"/>
</dbReference>
<keyword evidence="2" id="KW-1185">Reference proteome</keyword>
<reference evidence="1" key="1">
    <citation type="journal article" date="2014" name="Int. J. Syst. Evol. Microbiol.">
        <title>Complete genome sequence of Corynebacterium casei LMG S-19264T (=DSM 44701T), isolated from a smear-ripened cheese.</title>
        <authorList>
            <consortium name="US DOE Joint Genome Institute (JGI-PGF)"/>
            <person name="Walter F."/>
            <person name="Albersmeier A."/>
            <person name="Kalinowski J."/>
            <person name="Ruckert C."/>
        </authorList>
    </citation>
    <scope>NUCLEOTIDE SEQUENCE</scope>
    <source>
        <strain evidence="1">JCM 17820</strain>
    </source>
</reference>
<dbReference type="EMBL" id="BMOU01000007">
    <property type="protein sequence ID" value="GGO03018.1"/>
    <property type="molecule type" value="Genomic_DNA"/>
</dbReference>
<organism evidence="1 2">
    <name type="scientific">Haloarcula pellucida</name>
    <dbReference type="NCBI Taxonomy" id="1427151"/>
    <lineage>
        <taxon>Archaea</taxon>
        <taxon>Methanobacteriati</taxon>
        <taxon>Methanobacteriota</taxon>
        <taxon>Stenosarchaea group</taxon>
        <taxon>Halobacteria</taxon>
        <taxon>Halobacteriales</taxon>
        <taxon>Haloarculaceae</taxon>
        <taxon>Haloarcula</taxon>
    </lineage>
</organism>
<protein>
    <submittedName>
        <fullName evidence="1">Uncharacterized protein</fullName>
    </submittedName>
</protein>
<dbReference type="Proteomes" id="UP000605784">
    <property type="component" value="Unassembled WGS sequence"/>
</dbReference>
<sequence>MKKAGIADGDSGEPRRVAPRMLTPWTCREVAEQYTPLAKRYAKIGVDVAAVVVHTGTDLYPERKRLSTLAMYKVAKKSAEFFESWPADAPTDWLFGGSLEEIEKAVGYDPDDAAPWAWNLRAGLFEKDVGWPVLLNLLHEKGPAD</sequence>
<reference evidence="1" key="2">
    <citation type="submission" date="2020-09" db="EMBL/GenBank/DDBJ databases">
        <authorList>
            <person name="Sun Q."/>
            <person name="Ohkuma M."/>
        </authorList>
    </citation>
    <scope>NUCLEOTIDE SEQUENCE</scope>
    <source>
        <strain evidence="1">JCM 17820</strain>
    </source>
</reference>
<accession>A0A830GSK5</accession>
<name>A0A830GSK5_9EURY</name>
<evidence type="ECO:0000313" key="2">
    <source>
        <dbReference type="Proteomes" id="UP000605784"/>
    </source>
</evidence>
<evidence type="ECO:0000313" key="1">
    <source>
        <dbReference type="EMBL" id="GGO03018.1"/>
    </source>
</evidence>
<comment type="caution">
    <text evidence="1">The sequence shown here is derived from an EMBL/GenBank/DDBJ whole genome shotgun (WGS) entry which is preliminary data.</text>
</comment>